<evidence type="ECO:0000256" key="2">
    <source>
        <dbReference type="ARBA" id="ARBA00022475"/>
    </source>
</evidence>
<gene>
    <name evidence="9" type="ordered locus">Metbo_1168</name>
</gene>
<dbReference type="InterPro" id="IPR000045">
    <property type="entry name" value="Prepilin_IV_endopep_pep"/>
</dbReference>
<dbReference type="AlphaFoldDB" id="F0T697"/>
<feature type="transmembrane region" description="Helical" evidence="6">
    <location>
        <begin position="6"/>
        <end position="22"/>
    </location>
</feature>
<dbReference type="PANTHER" id="PTHR36506:SF1">
    <property type="entry name" value="PREFLAGELLIN PEPTIDASE"/>
    <property type="match status" value="1"/>
</dbReference>
<keyword evidence="3 6" id="KW-0812">Transmembrane</keyword>
<comment type="subcellular location">
    <subcellularLocation>
        <location evidence="1">Cell membrane</location>
        <topology evidence="1">Multi-pass membrane protein</topology>
    </subcellularLocation>
</comment>
<dbReference type="InterPro" id="IPR052218">
    <property type="entry name" value="Preflagellin_Peptidase"/>
</dbReference>
<feature type="transmembrane region" description="Helical" evidence="6">
    <location>
        <begin position="89"/>
        <end position="114"/>
    </location>
</feature>
<evidence type="ECO:0000256" key="3">
    <source>
        <dbReference type="ARBA" id="ARBA00022692"/>
    </source>
</evidence>
<organism evidence="9 10">
    <name type="scientific">Methanobacterium lacus (strain AL-21)</name>
    <dbReference type="NCBI Taxonomy" id="877455"/>
    <lineage>
        <taxon>Archaea</taxon>
        <taxon>Methanobacteriati</taxon>
        <taxon>Methanobacteriota</taxon>
        <taxon>Methanomada group</taxon>
        <taxon>Methanobacteria</taxon>
        <taxon>Methanobacteriales</taxon>
        <taxon>Methanobacteriaceae</taxon>
        <taxon>Methanobacterium</taxon>
    </lineage>
</organism>
<dbReference type="eggNOG" id="arCOG02300">
    <property type="taxonomic scope" value="Archaea"/>
</dbReference>
<feature type="transmembrane region" description="Helical" evidence="6">
    <location>
        <begin position="194"/>
        <end position="211"/>
    </location>
</feature>
<evidence type="ECO:0000256" key="4">
    <source>
        <dbReference type="ARBA" id="ARBA00022989"/>
    </source>
</evidence>
<dbReference type="GO" id="GO:0004190">
    <property type="term" value="F:aspartic-type endopeptidase activity"/>
    <property type="evidence" value="ECO:0007669"/>
    <property type="project" value="InterPro"/>
</dbReference>
<evidence type="ECO:0000259" key="8">
    <source>
        <dbReference type="Pfam" id="PF06819"/>
    </source>
</evidence>
<evidence type="ECO:0000256" key="1">
    <source>
        <dbReference type="ARBA" id="ARBA00004651"/>
    </source>
</evidence>
<reference evidence="9 10" key="2">
    <citation type="journal article" date="2014" name="Int. J. Syst. Evol. Microbiol.">
        <title>Methanobacterium paludis sp. nov. and a novel strain of Methanobacterium lacus isolated from northern peatlands.</title>
        <authorList>
            <person name="Cadillo-Quiroz H."/>
            <person name="Brauer S.L."/>
            <person name="Goodson N."/>
            <person name="Yavitt J.B."/>
            <person name="Zinder S.H."/>
        </authorList>
    </citation>
    <scope>NUCLEOTIDE SEQUENCE [LARGE SCALE GENOMIC DNA]</scope>
    <source>
        <strain evidence="9 10">AL-21</strain>
    </source>
</reference>
<dbReference type="HOGENOM" id="CLU_716919_0_0_2"/>
<feature type="transmembrane region" description="Helical" evidence="6">
    <location>
        <begin position="58"/>
        <end position="77"/>
    </location>
</feature>
<feature type="domain" description="Prepilin type IV endopeptidase peptidase" evidence="7">
    <location>
        <begin position="11"/>
        <end position="139"/>
    </location>
</feature>
<feature type="transmembrane region" description="Helical" evidence="6">
    <location>
        <begin position="241"/>
        <end position="259"/>
    </location>
</feature>
<keyword evidence="4 6" id="KW-1133">Transmembrane helix</keyword>
<evidence type="ECO:0000259" key="7">
    <source>
        <dbReference type="Pfam" id="PF01478"/>
    </source>
</evidence>
<dbReference type="InterPro" id="IPR009639">
    <property type="entry name" value="Pept_A24A_C_arc"/>
</dbReference>
<evidence type="ECO:0000313" key="10">
    <source>
        <dbReference type="Proteomes" id="UP000007490"/>
    </source>
</evidence>
<feature type="transmembrane region" description="Helical" evidence="6">
    <location>
        <begin position="126"/>
        <end position="151"/>
    </location>
</feature>
<dbReference type="Pfam" id="PF06819">
    <property type="entry name" value="Arc_PepC"/>
    <property type="match status" value="1"/>
</dbReference>
<evidence type="ECO:0000256" key="5">
    <source>
        <dbReference type="ARBA" id="ARBA00023136"/>
    </source>
</evidence>
<dbReference type="RefSeq" id="WP_013644763.1">
    <property type="nucleotide sequence ID" value="NC_015216.1"/>
</dbReference>
<name>F0T697_METLA</name>
<accession>F0T697</accession>
<dbReference type="Proteomes" id="UP000007490">
    <property type="component" value="Chromosome"/>
</dbReference>
<dbReference type="PANTHER" id="PTHR36506">
    <property type="entry name" value="PREFLAGELLIN PEPTIDASE"/>
    <property type="match status" value="1"/>
</dbReference>
<keyword evidence="10" id="KW-1185">Reference proteome</keyword>
<protein>
    <submittedName>
        <fullName evidence="9">Peptidase A24A domain protein</fullName>
    </submittedName>
</protein>
<proteinExistence type="predicted"/>
<dbReference type="KEGG" id="mel:Metbo_1168"/>
<dbReference type="STRING" id="877455.Metbo_1168"/>
<evidence type="ECO:0000256" key="6">
    <source>
        <dbReference type="SAM" id="Phobius"/>
    </source>
</evidence>
<dbReference type="GO" id="GO:0005886">
    <property type="term" value="C:plasma membrane"/>
    <property type="evidence" value="ECO:0007669"/>
    <property type="project" value="UniProtKB-SubCell"/>
</dbReference>
<feature type="transmembrane region" description="Helical" evidence="6">
    <location>
        <begin position="34"/>
        <end position="52"/>
    </location>
</feature>
<keyword evidence="2" id="KW-1003">Cell membrane</keyword>
<keyword evidence="5 6" id="KW-0472">Membrane</keyword>
<feature type="domain" description="Peptidase A24A-predicted C-terminal archaea" evidence="8">
    <location>
        <begin position="245"/>
        <end position="355"/>
    </location>
</feature>
<dbReference type="GeneID" id="10277618"/>
<feature type="transmembrane region" description="Helical" evidence="6">
    <location>
        <begin position="358"/>
        <end position="382"/>
    </location>
</feature>
<feature type="transmembrane region" description="Helical" evidence="6">
    <location>
        <begin position="172"/>
        <end position="188"/>
    </location>
</feature>
<dbReference type="Pfam" id="PF01478">
    <property type="entry name" value="Peptidase_A24"/>
    <property type="match status" value="1"/>
</dbReference>
<dbReference type="EMBL" id="CP002551">
    <property type="protein sequence ID" value="ADZ09412.1"/>
    <property type="molecule type" value="Genomic_DNA"/>
</dbReference>
<sequence>MFVNIPLITIIIAVVACIYASYSDLKFGLIKNKLTFPLIAIGIILNGIYVLITNDIFLFLEGCFVTGLVFIVGYVFWKMGAWAGGDVKLFTAVAALIPFYATSYYPTIVTYQILGWQFPLLSLYQFPFTVIINSILSMLPFLLVFVFYIALKNKPHLISELFSPLKDYEKNLVLTLVISSSVTIAYYITFELKFQIIILTLILIYLLSAVISKIPNKIKAVLVSIVTVYALINNWEITITGIVFLFISINVIEIIKKLLTSVSKQALEEDYKIDELKEGMIPAYNLYENDDEIYEDKSTFFGRLKQGISSGDVSKLNGPQDKLIISTMAAGLNTENIEYLKELRDKKKMKDNLKVKRGVPFAPSILIGLLISLFIGDIAFIVEKILMAIVY</sequence>
<evidence type="ECO:0000313" key="9">
    <source>
        <dbReference type="EMBL" id="ADZ09412.1"/>
    </source>
</evidence>
<dbReference type="Gene3D" id="1.20.120.1220">
    <property type="match status" value="1"/>
</dbReference>
<reference evidence="10" key="1">
    <citation type="submission" date="2011-02" db="EMBL/GenBank/DDBJ databases">
        <title>Complete sequence of Methanobacterium sp. AL-21.</title>
        <authorList>
            <consortium name="US DOE Joint Genome Institute"/>
            <person name="Lucas S."/>
            <person name="Copeland A."/>
            <person name="Lapidus A."/>
            <person name="Cheng J.-F."/>
            <person name="Goodwin L."/>
            <person name="Pitluck S."/>
            <person name="Chertkov O."/>
            <person name="Detter J.C."/>
            <person name="Han C."/>
            <person name="Tapia R."/>
            <person name="Land M."/>
            <person name="Hauser L."/>
            <person name="Kyrpides N."/>
            <person name="Ivanova N."/>
            <person name="Mikhailova N."/>
            <person name="Pagani I."/>
            <person name="Cadillo-Quiroz H."/>
            <person name="Imachi H."/>
            <person name="Zinder S."/>
            <person name="Liu W."/>
            <person name="Woyke T."/>
        </authorList>
    </citation>
    <scope>NUCLEOTIDE SEQUENCE [LARGE SCALE GENOMIC DNA]</scope>
    <source>
        <strain evidence="10">AL-21</strain>
    </source>
</reference>